<dbReference type="InterPro" id="IPR050682">
    <property type="entry name" value="ModA/WtpA"/>
</dbReference>
<dbReference type="GO" id="GO:0015689">
    <property type="term" value="P:molybdate ion transport"/>
    <property type="evidence" value="ECO:0007669"/>
    <property type="project" value="InterPro"/>
</dbReference>
<evidence type="ECO:0000256" key="5">
    <source>
        <dbReference type="ARBA" id="ARBA00062515"/>
    </source>
</evidence>
<dbReference type="PIRSF" id="PIRSF004846">
    <property type="entry name" value="ModA"/>
    <property type="match status" value="1"/>
</dbReference>
<evidence type="ECO:0000256" key="3">
    <source>
        <dbReference type="ARBA" id="ARBA00022723"/>
    </source>
</evidence>
<dbReference type="CDD" id="cd13539">
    <property type="entry name" value="PBP2_AvModA"/>
    <property type="match status" value="1"/>
</dbReference>
<feature type="binding site" evidence="6">
    <location>
        <position position="69"/>
    </location>
    <ligand>
        <name>molybdate</name>
        <dbReference type="ChEBI" id="CHEBI:36264"/>
    </ligand>
</feature>
<feature type="binding site" evidence="6">
    <location>
        <position position="178"/>
    </location>
    <ligand>
        <name>molybdate</name>
        <dbReference type="ChEBI" id="CHEBI:36264"/>
    </ligand>
</feature>
<reference evidence="8 9" key="1">
    <citation type="submission" date="2020-02" db="EMBL/GenBank/DDBJ databases">
        <title>Genomic and physiological characterization of two novel Nitrospinaceae genera.</title>
        <authorList>
            <person name="Mueller A.J."/>
            <person name="Jung M.-Y."/>
            <person name="Strachan C.R."/>
            <person name="Herbold C.W."/>
            <person name="Kirkegaard R.H."/>
            <person name="Daims H."/>
        </authorList>
    </citation>
    <scope>NUCLEOTIDE SEQUENCE [LARGE SCALE GENOMIC DNA]</scope>
    <source>
        <strain evidence="8">EB</strain>
    </source>
</reference>
<evidence type="ECO:0000256" key="2">
    <source>
        <dbReference type="ARBA" id="ARBA00022505"/>
    </source>
</evidence>
<evidence type="ECO:0000313" key="8">
    <source>
        <dbReference type="EMBL" id="QPJ63793.1"/>
    </source>
</evidence>
<comment type="subunit">
    <text evidence="5">The complex is composed of two ATP-binding proteins (ModC), two transmembrane proteins (ModB) and a solute-binding protein (ModA).</text>
</comment>
<feature type="chain" id="PRO_5032700358" evidence="7">
    <location>
        <begin position="33"/>
        <end position="263"/>
    </location>
</feature>
<name>A0A7T0BZJ2_9BACT</name>
<dbReference type="PANTHER" id="PTHR30632">
    <property type="entry name" value="MOLYBDATE-BINDING PERIPLASMIC PROTEIN"/>
    <property type="match status" value="1"/>
</dbReference>
<accession>A0A7T0BZJ2</accession>
<dbReference type="KEGG" id="nli:G3M70_11410"/>
<evidence type="ECO:0000256" key="4">
    <source>
        <dbReference type="ARBA" id="ARBA00022729"/>
    </source>
</evidence>
<dbReference type="InterPro" id="IPR005950">
    <property type="entry name" value="ModA"/>
</dbReference>
<protein>
    <submittedName>
        <fullName evidence="8">Molybdate ABC transporter substrate-binding protein</fullName>
    </submittedName>
</protein>
<gene>
    <name evidence="8" type="primary">modA</name>
    <name evidence="8" type="ORF">G3M70_11410</name>
</gene>
<dbReference type="FunFam" id="3.40.190.10:FF:000035">
    <property type="entry name" value="Molybdate ABC transporter substrate-binding protein"/>
    <property type="match status" value="1"/>
</dbReference>
<keyword evidence="3 6" id="KW-0479">Metal-binding</keyword>
<sequence>MRFKMRSFFTFAFSLMILSLALCFMNSKTAGAEEVRVAVASNFHNPLKVIAGKFEKQSGHKIRAITGSTGKLYAQILHGAPFDLFLAADSKRPLLLEKNGQAKMGSRLTYAQGRLALWSVNPDAFSVDGILSLDKMNIKRLALANPKTAPYGLAARQTLEKLDLWKKLGARAVRGENIGQTFQFVLSGNVQLGFVALSQVLDPKNKSKGKYWKVPSDFHDPLNQDAVLLERGNGNPAAKDFLEFLKSELARKVIISYGYDLPE</sequence>
<dbReference type="SUPFAM" id="SSF53850">
    <property type="entry name" value="Periplasmic binding protein-like II"/>
    <property type="match status" value="1"/>
</dbReference>
<feature type="signal peptide" evidence="7">
    <location>
        <begin position="1"/>
        <end position="32"/>
    </location>
</feature>
<proteinExistence type="inferred from homology"/>
<dbReference type="PANTHER" id="PTHR30632:SF14">
    <property type="entry name" value="TUNGSTATE_MOLYBDATE_CHROMATE-BINDING PROTEIN MODA"/>
    <property type="match status" value="1"/>
</dbReference>
<dbReference type="GO" id="GO:1901359">
    <property type="term" value="F:tungstate binding"/>
    <property type="evidence" value="ECO:0007669"/>
    <property type="project" value="UniProtKB-ARBA"/>
</dbReference>
<dbReference type="InterPro" id="IPR044084">
    <property type="entry name" value="AvModA-like_subst-bd"/>
</dbReference>
<evidence type="ECO:0000256" key="7">
    <source>
        <dbReference type="SAM" id="SignalP"/>
    </source>
</evidence>
<dbReference type="NCBIfam" id="TIGR01256">
    <property type="entry name" value="modA"/>
    <property type="match status" value="1"/>
</dbReference>
<comment type="similarity">
    <text evidence="1">Belongs to the bacterial solute-binding protein ModA family.</text>
</comment>
<keyword evidence="2 6" id="KW-0500">Molybdenum</keyword>
<dbReference type="GO" id="GO:0030973">
    <property type="term" value="F:molybdate ion binding"/>
    <property type="evidence" value="ECO:0007669"/>
    <property type="project" value="InterPro"/>
</dbReference>
<evidence type="ECO:0000256" key="6">
    <source>
        <dbReference type="PIRSR" id="PIRSR004846-1"/>
    </source>
</evidence>
<evidence type="ECO:0000256" key="1">
    <source>
        <dbReference type="ARBA" id="ARBA00009175"/>
    </source>
</evidence>
<dbReference type="Proteomes" id="UP000594688">
    <property type="component" value="Chromosome"/>
</dbReference>
<dbReference type="AlphaFoldDB" id="A0A7T0BZJ2"/>
<keyword evidence="4 7" id="KW-0732">Signal</keyword>
<dbReference type="Pfam" id="PF13531">
    <property type="entry name" value="SBP_bac_11"/>
    <property type="match status" value="1"/>
</dbReference>
<dbReference type="EMBL" id="CP048685">
    <property type="protein sequence ID" value="QPJ63793.1"/>
    <property type="molecule type" value="Genomic_DNA"/>
</dbReference>
<evidence type="ECO:0000313" key="9">
    <source>
        <dbReference type="Proteomes" id="UP000594688"/>
    </source>
</evidence>
<organism evidence="8 9">
    <name type="scientific">Candidatus Nitronauta litoralis</name>
    <dbReference type="NCBI Taxonomy" id="2705533"/>
    <lineage>
        <taxon>Bacteria</taxon>
        <taxon>Pseudomonadati</taxon>
        <taxon>Nitrospinota/Tectimicrobiota group</taxon>
        <taxon>Nitrospinota</taxon>
        <taxon>Nitrospinia</taxon>
        <taxon>Nitrospinales</taxon>
        <taxon>Nitrospinaceae</taxon>
        <taxon>Candidatus Nitronauta</taxon>
    </lineage>
</organism>
<dbReference type="GO" id="GO:0046872">
    <property type="term" value="F:metal ion binding"/>
    <property type="evidence" value="ECO:0007669"/>
    <property type="project" value="UniProtKB-KW"/>
</dbReference>
<dbReference type="Gene3D" id="3.40.190.10">
    <property type="entry name" value="Periplasmic binding protein-like II"/>
    <property type="match status" value="2"/>
</dbReference>